<keyword evidence="8" id="KW-0288">FMN</keyword>
<evidence type="ECO:0000259" key="9">
    <source>
        <dbReference type="PROSITE" id="PS51349"/>
    </source>
</evidence>
<feature type="binding site" evidence="8">
    <location>
        <position position="109"/>
    </location>
    <ligand>
        <name>FMN</name>
        <dbReference type="ChEBI" id="CHEBI:58210"/>
    </ligand>
</feature>
<evidence type="ECO:0000256" key="1">
    <source>
        <dbReference type="ARBA" id="ARBA00001917"/>
    </source>
</evidence>
<comment type="similarity">
    <text evidence="4">Belongs to the FMN-dependent alpha-hydroxy acid dehydrogenase family.</text>
</comment>
<dbReference type="EMBL" id="VXIV02003179">
    <property type="protein sequence ID" value="KAF6020365.1"/>
    <property type="molecule type" value="Genomic_DNA"/>
</dbReference>
<dbReference type="EC" id="1.1.3.15" evidence="2"/>
<feature type="binding site" evidence="8">
    <location>
        <begin position="80"/>
        <end position="82"/>
    </location>
    <ligand>
        <name>FMN</name>
        <dbReference type="ChEBI" id="CHEBI:58210"/>
    </ligand>
</feature>
<feature type="binding site" evidence="8">
    <location>
        <position position="244"/>
    </location>
    <ligand>
        <name>FMN</name>
        <dbReference type="ChEBI" id="CHEBI:58210"/>
    </ligand>
</feature>
<comment type="catalytic activity">
    <reaction evidence="6">
        <text>2-hydroxyoctanoate + O2 = 2-oxooctanoate + H2O2</text>
        <dbReference type="Rhea" id="RHEA:67940"/>
        <dbReference type="ChEBI" id="CHEBI:15379"/>
        <dbReference type="ChEBI" id="CHEBI:16240"/>
        <dbReference type="ChEBI" id="CHEBI:133514"/>
        <dbReference type="ChEBI" id="CHEBI:176689"/>
    </reaction>
    <physiologicalReaction direction="left-to-right" evidence="6">
        <dbReference type="Rhea" id="RHEA:67941"/>
    </physiologicalReaction>
</comment>
<dbReference type="PIRSF" id="PIRSF000138">
    <property type="entry name" value="Al-hdrx_acd_dh"/>
    <property type="match status" value="1"/>
</dbReference>
<gene>
    <name evidence="10" type="ORF">EB796_021337</name>
</gene>
<dbReference type="GO" id="GO:0001561">
    <property type="term" value="P:fatty acid alpha-oxidation"/>
    <property type="evidence" value="ECO:0007669"/>
    <property type="project" value="TreeGrafter"/>
</dbReference>
<dbReference type="InterPro" id="IPR037396">
    <property type="entry name" value="FMN_HAD"/>
</dbReference>
<dbReference type="InterPro" id="IPR000262">
    <property type="entry name" value="FMN-dep_DH"/>
</dbReference>
<dbReference type="InterPro" id="IPR012133">
    <property type="entry name" value="Alpha-hydoxy_acid_DH_FMN"/>
</dbReference>
<dbReference type="GO" id="GO:0010181">
    <property type="term" value="F:FMN binding"/>
    <property type="evidence" value="ECO:0007669"/>
    <property type="project" value="InterPro"/>
</dbReference>
<evidence type="ECO:0000256" key="7">
    <source>
        <dbReference type="PIRSR" id="PIRSR000138-1"/>
    </source>
</evidence>
<comment type="caution">
    <text evidence="10">The sequence shown here is derived from an EMBL/GenBank/DDBJ whole genome shotgun (WGS) entry which is preliminary data.</text>
</comment>
<evidence type="ECO:0000256" key="3">
    <source>
        <dbReference type="ARBA" id="ARBA00023002"/>
    </source>
</evidence>
<name>A0A7J7J2P4_BUGNE</name>
<organism evidence="10 11">
    <name type="scientific">Bugula neritina</name>
    <name type="common">Brown bryozoan</name>
    <name type="synonym">Sertularia neritina</name>
    <dbReference type="NCBI Taxonomy" id="10212"/>
    <lineage>
        <taxon>Eukaryota</taxon>
        <taxon>Metazoa</taxon>
        <taxon>Spiralia</taxon>
        <taxon>Lophotrochozoa</taxon>
        <taxon>Bryozoa</taxon>
        <taxon>Gymnolaemata</taxon>
        <taxon>Cheilostomatida</taxon>
        <taxon>Flustrina</taxon>
        <taxon>Buguloidea</taxon>
        <taxon>Bugulidae</taxon>
        <taxon>Bugula</taxon>
    </lineage>
</organism>
<evidence type="ECO:0000256" key="4">
    <source>
        <dbReference type="ARBA" id="ARBA00024042"/>
    </source>
</evidence>
<dbReference type="Proteomes" id="UP000593567">
    <property type="component" value="Unassembled WGS sequence"/>
</dbReference>
<dbReference type="Gene3D" id="3.20.20.70">
    <property type="entry name" value="Aldolase class I"/>
    <property type="match status" value="1"/>
</dbReference>
<dbReference type="InterPro" id="IPR013785">
    <property type="entry name" value="Aldolase_TIM"/>
</dbReference>
<feature type="binding site" evidence="8">
    <location>
        <position position="29"/>
    </location>
    <ligand>
        <name>glyoxylate</name>
        <dbReference type="ChEBI" id="CHEBI:36655"/>
    </ligand>
</feature>
<feature type="binding site" evidence="8">
    <location>
        <position position="246"/>
    </location>
    <ligand>
        <name>glyoxylate</name>
        <dbReference type="ChEBI" id="CHEBI:36655"/>
    </ligand>
</feature>
<dbReference type="PANTHER" id="PTHR10578">
    <property type="entry name" value="S -2-HYDROXY-ACID OXIDASE-RELATED"/>
    <property type="match status" value="1"/>
</dbReference>
<feature type="domain" description="FMN hydroxy acid dehydrogenase" evidence="9">
    <location>
        <begin position="3"/>
        <end position="351"/>
    </location>
</feature>
<dbReference type="PROSITE" id="PS51349">
    <property type="entry name" value="FMN_HYDROXY_ACID_DH_2"/>
    <property type="match status" value="1"/>
</dbReference>
<dbReference type="GO" id="GO:0005782">
    <property type="term" value="C:peroxisomal matrix"/>
    <property type="evidence" value="ECO:0007669"/>
    <property type="project" value="TreeGrafter"/>
</dbReference>
<evidence type="ECO:0000313" key="11">
    <source>
        <dbReference type="Proteomes" id="UP000593567"/>
    </source>
</evidence>
<protein>
    <recommendedName>
        <fullName evidence="2">(S)-2-hydroxy-acid oxidase</fullName>
        <ecNumber evidence="2">1.1.3.15</ecNumber>
    </recommendedName>
</protein>
<feature type="binding site" evidence="8">
    <location>
        <begin position="300"/>
        <end position="301"/>
    </location>
    <ligand>
        <name>FMN</name>
        <dbReference type="ChEBI" id="CHEBI:58210"/>
    </ligand>
</feature>
<comment type="cofactor">
    <cofactor evidence="1">
        <name>FMN</name>
        <dbReference type="ChEBI" id="CHEBI:58210"/>
    </cofactor>
</comment>
<evidence type="ECO:0000256" key="8">
    <source>
        <dbReference type="PIRSR" id="PIRSR000138-2"/>
    </source>
</evidence>
<evidence type="ECO:0000313" key="10">
    <source>
        <dbReference type="EMBL" id="KAF6020365.1"/>
    </source>
</evidence>
<evidence type="ECO:0000256" key="2">
    <source>
        <dbReference type="ARBA" id="ARBA00013087"/>
    </source>
</evidence>
<reference evidence="10" key="1">
    <citation type="submission" date="2020-06" db="EMBL/GenBank/DDBJ databases">
        <title>Draft genome of Bugula neritina, a colonial animal packing powerful symbionts and potential medicines.</title>
        <authorList>
            <person name="Rayko M."/>
        </authorList>
    </citation>
    <scope>NUCLEOTIDE SEQUENCE [LARGE SCALE GENOMIC DNA]</scope>
    <source>
        <strain evidence="10">Kwan_BN1</strain>
    </source>
</reference>
<dbReference type="SUPFAM" id="SSF51395">
    <property type="entry name" value="FMN-linked oxidoreductases"/>
    <property type="match status" value="1"/>
</dbReference>
<dbReference type="CDD" id="cd02809">
    <property type="entry name" value="alpha_hydroxyacid_oxid_FMN"/>
    <property type="match status" value="1"/>
</dbReference>
<dbReference type="InterPro" id="IPR008259">
    <property type="entry name" value="FMN_hydac_DH_AS"/>
</dbReference>
<dbReference type="FunFam" id="3.20.20.70:FF:000056">
    <property type="entry name" value="hydroxyacid oxidase 2"/>
    <property type="match status" value="1"/>
</dbReference>
<sequence>MLISYSDLETIEDYRKEAKKCFEPSFEKYVAGGAGSQPDDNAKAFNNYLLRPYLVNDVSKINTSTTILGHAVDFPLCICPMGMQYKIDKRAEHIPATAAKRKRVGFAMSGWASTTMEDLVTGSETGLKFLNIYIYKKRDWTENLVRRAEAAGFHGFVLGLAKLNPAASPAIVHSPATSYANIKQFTQAVEPSDPDYPMPDVSVTWSDIAWLKSITRLPVIVKGVLSARDAIQAASAGADAILVSNHGGRQFCPVPAPIDVLPEVVAAVGHQCEVYMDGGVRSGANLFTALALGAKAVFVGRPILWGMACEGVQGVEKVLEIYKKDLTHTMIMAANLSFNAVYFKSFITFTPKFHLYRVSPAVYKHL</sequence>
<feature type="binding site" evidence="8">
    <location>
        <position position="222"/>
    </location>
    <ligand>
        <name>FMN</name>
        <dbReference type="ChEBI" id="CHEBI:58210"/>
    </ligand>
</feature>
<feature type="binding site" evidence="8">
    <location>
        <begin position="277"/>
        <end position="281"/>
    </location>
    <ligand>
        <name>FMN</name>
        <dbReference type="ChEBI" id="CHEBI:58210"/>
    </ligand>
</feature>
<evidence type="ECO:0000256" key="5">
    <source>
        <dbReference type="ARBA" id="ARBA00029325"/>
    </source>
</evidence>
<keyword evidence="3" id="KW-0560">Oxidoreductase</keyword>
<keyword evidence="8" id="KW-0285">Flavoprotein</keyword>
<dbReference type="GO" id="GO:0003973">
    <property type="term" value="F:(S)-2-hydroxy-acid oxidase activity"/>
    <property type="evidence" value="ECO:0007669"/>
    <property type="project" value="UniProtKB-EC"/>
</dbReference>
<dbReference type="Pfam" id="PF01070">
    <property type="entry name" value="FMN_dh"/>
    <property type="match status" value="1"/>
</dbReference>
<dbReference type="OrthoDB" id="25826at2759"/>
<evidence type="ECO:0000256" key="6">
    <source>
        <dbReference type="ARBA" id="ARBA00029327"/>
    </source>
</evidence>
<comment type="catalytic activity">
    <reaction evidence="5">
        <text>a (2S)-2-hydroxycarboxylate + O2 = a 2-oxocarboxylate + H2O2</text>
        <dbReference type="Rhea" id="RHEA:16789"/>
        <dbReference type="ChEBI" id="CHEBI:15379"/>
        <dbReference type="ChEBI" id="CHEBI:16240"/>
        <dbReference type="ChEBI" id="CHEBI:35179"/>
        <dbReference type="ChEBI" id="CHEBI:58123"/>
        <dbReference type="EC" id="1.1.3.15"/>
    </reaction>
    <physiologicalReaction direction="left-to-right" evidence="5">
        <dbReference type="Rhea" id="RHEA:16790"/>
    </physiologicalReaction>
</comment>
<dbReference type="PROSITE" id="PS00557">
    <property type="entry name" value="FMN_HYDROXY_ACID_DH_1"/>
    <property type="match status" value="1"/>
</dbReference>
<dbReference type="PANTHER" id="PTHR10578:SF149">
    <property type="entry name" value="2-HYDROXYACID OXIDASE 2"/>
    <property type="match status" value="1"/>
</dbReference>
<proteinExistence type="inferred from homology"/>
<feature type="binding site" evidence="8">
    <location>
        <position position="133"/>
    </location>
    <ligand>
        <name>glyoxylate</name>
        <dbReference type="ChEBI" id="CHEBI:36655"/>
    </ligand>
</feature>
<feature type="active site" description="Proton acceptor" evidence="7">
    <location>
        <position position="246"/>
    </location>
</feature>
<dbReference type="AlphaFoldDB" id="A0A7J7J2P4"/>
<keyword evidence="11" id="KW-1185">Reference proteome</keyword>
<accession>A0A7J7J2P4</accession>
<feature type="binding site" evidence="8">
    <location>
        <position position="249"/>
    </location>
    <ligand>
        <name>glyoxylate</name>
        <dbReference type="ChEBI" id="CHEBI:36655"/>
    </ligand>
</feature>